<feature type="transmembrane region" description="Helical" evidence="7">
    <location>
        <begin position="21"/>
        <end position="41"/>
    </location>
</feature>
<keyword evidence="5 7" id="KW-0472">Membrane</keyword>
<dbReference type="InterPro" id="IPR050250">
    <property type="entry name" value="Macrolide_Exporter_MacB"/>
</dbReference>
<dbReference type="EMBL" id="QZKI01000062">
    <property type="protein sequence ID" value="RJP71124.1"/>
    <property type="molecule type" value="Genomic_DNA"/>
</dbReference>
<evidence type="ECO:0000259" key="9">
    <source>
        <dbReference type="Pfam" id="PF12704"/>
    </source>
</evidence>
<dbReference type="PANTHER" id="PTHR30572">
    <property type="entry name" value="MEMBRANE COMPONENT OF TRANSPORTER-RELATED"/>
    <property type="match status" value="1"/>
</dbReference>
<accession>A0A419F0I7</accession>
<dbReference type="InterPro" id="IPR025857">
    <property type="entry name" value="MacB_PCD"/>
</dbReference>
<gene>
    <name evidence="10" type="ORF">C4532_08240</name>
</gene>
<keyword evidence="3 7" id="KW-0812">Transmembrane</keyword>
<evidence type="ECO:0000256" key="3">
    <source>
        <dbReference type="ARBA" id="ARBA00022692"/>
    </source>
</evidence>
<feature type="domain" description="ABC3 transporter permease C-terminal" evidence="8">
    <location>
        <begin position="287"/>
        <end position="404"/>
    </location>
</feature>
<dbReference type="Pfam" id="PF02687">
    <property type="entry name" value="FtsX"/>
    <property type="match status" value="1"/>
</dbReference>
<evidence type="ECO:0000256" key="5">
    <source>
        <dbReference type="ARBA" id="ARBA00023136"/>
    </source>
</evidence>
<keyword evidence="2" id="KW-1003">Cell membrane</keyword>
<evidence type="ECO:0000313" key="11">
    <source>
        <dbReference type="Proteomes" id="UP000285961"/>
    </source>
</evidence>
<comment type="caution">
    <text evidence="10">The sequence shown here is derived from an EMBL/GenBank/DDBJ whole genome shotgun (WGS) entry which is preliminary data.</text>
</comment>
<protein>
    <submittedName>
        <fullName evidence="10">FtsX-like permease family protein</fullName>
    </submittedName>
</protein>
<evidence type="ECO:0000256" key="6">
    <source>
        <dbReference type="ARBA" id="ARBA00038076"/>
    </source>
</evidence>
<evidence type="ECO:0000313" key="10">
    <source>
        <dbReference type="EMBL" id="RJP71124.1"/>
    </source>
</evidence>
<dbReference type="AlphaFoldDB" id="A0A419F0I7"/>
<evidence type="ECO:0000256" key="4">
    <source>
        <dbReference type="ARBA" id="ARBA00022989"/>
    </source>
</evidence>
<feature type="transmembrane region" description="Helical" evidence="7">
    <location>
        <begin position="329"/>
        <end position="360"/>
    </location>
</feature>
<dbReference type="GO" id="GO:0005886">
    <property type="term" value="C:plasma membrane"/>
    <property type="evidence" value="ECO:0007669"/>
    <property type="project" value="UniProtKB-SubCell"/>
</dbReference>
<dbReference type="Pfam" id="PF12704">
    <property type="entry name" value="MacB_PCD"/>
    <property type="match status" value="1"/>
</dbReference>
<dbReference type="Proteomes" id="UP000285961">
    <property type="component" value="Unassembled WGS sequence"/>
</dbReference>
<reference evidence="10 11" key="1">
    <citation type="journal article" date="2017" name="ISME J.">
        <title>Energy and carbon metabolisms in a deep terrestrial subsurface fluid microbial community.</title>
        <authorList>
            <person name="Momper L."/>
            <person name="Jungbluth S.P."/>
            <person name="Lee M.D."/>
            <person name="Amend J.P."/>
        </authorList>
    </citation>
    <scope>NUCLEOTIDE SEQUENCE [LARGE SCALE GENOMIC DNA]</scope>
    <source>
        <strain evidence="10">SURF_17</strain>
    </source>
</reference>
<feature type="domain" description="MacB-like periplasmic core" evidence="9">
    <location>
        <begin position="21"/>
        <end position="243"/>
    </location>
</feature>
<dbReference type="PANTHER" id="PTHR30572:SF4">
    <property type="entry name" value="ABC TRANSPORTER PERMEASE YTRF"/>
    <property type="match status" value="1"/>
</dbReference>
<feature type="transmembrane region" description="Helical" evidence="7">
    <location>
        <begin position="276"/>
        <end position="308"/>
    </location>
</feature>
<proteinExistence type="inferred from homology"/>
<evidence type="ECO:0000256" key="7">
    <source>
        <dbReference type="SAM" id="Phobius"/>
    </source>
</evidence>
<comment type="subcellular location">
    <subcellularLocation>
        <location evidence="1">Cell membrane</location>
        <topology evidence="1">Multi-pass membrane protein</topology>
    </subcellularLocation>
</comment>
<comment type="similarity">
    <text evidence="6">Belongs to the ABC-4 integral membrane protein family.</text>
</comment>
<keyword evidence="4 7" id="KW-1133">Transmembrane helix</keyword>
<evidence type="ECO:0000256" key="2">
    <source>
        <dbReference type="ARBA" id="ARBA00022475"/>
    </source>
</evidence>
<organism evidence="10 11">
    <name type="scientific">Candidatus Abyssobacteria bacterium SURF_17</name>
    <dbReference type="NCBI Taxonomy" id="2093361"/>
    <lineage>
        <taxon>Bacteria</taxon>
        <taxon>Pseudomonadati</taxon>
        <taxon>Candidatus Hydrogenedentota</taxon>
        <taxon>Candidatus Abyssobacteria</taxon>
    </lineage>
</organism>
<feature type="transmembrane region" description="Helical" evidence="7">
    <location>
        <begin position="372"/>
        <end position="394"/>
    </location>
</feature>
<evidence type="ECO:0000256" key="1">
    <source>
        <dbReference type="ARBA" id="ARBA00004651"/>
    </source>
</evidence>
<sequence>MNIWNILSQSLESLSTNRLRSLLTMLGVVWGTASVVFLLGFGKGFVSVMRAEARSGSDGYVVFWPKRALSEVSGRKGARQLSFELKEVDVILNHCPSVRYVTPADHVYTLMKHENRLKMGGVFGVMPDAFHIYNLSLEQGRFVQPSDIDNMARVIVLGADLKEALFPGGMQAIGQHVKILGISFEVIGTLAKKGEQLITMQSEDDVKAYVPVTYALRYLGTRKIGEIDVQPGNPSVSKECISEVKAALAKELDFSPDDEEALEIFDLSSMILSLDIMALALAVFVTFVGVITLFVGAVGVMNIMLISVTERTREIGIRKALGAKRRQILMQFMAEALAITALSGIVGIVIGCAVSLGIAAMPRPKIFAAPEISVFTLAVSFLVMVGVGLFAGIAPALRAANMEPVESLRYE</sequence>
<dbReference type="GO" id="GO:0022857">
    <property type="term" value="F:transmembrane transporter activity"/>
    <property type="evidence" value="ECO:0007669"/>
    <property type="project" value="TreeGrafter"/>
</dbReference>
<name>A0A419F0I7_9BACT</name>
<evidence type="ECO:0000259" key="8">
    <source>
        <dbReference type="Pfam" id="PF02687"/>
    </source>
</evidence>
<dbReference type="InterPro" id="IPR003838">
    <property type="entry name" value="ABC3_permease_C"/>
</dbReference>